<keyword evidence="1" id="KW-0472">Membrane</keyword>
<protein>
    <submittedName>
        <fullName evidence="2">Uncharacterized protein</fullName>
    </submittedName>
</protein>
<proteinExistence type="predicted"/>
<keyword evidence="1" id="KW-1133">Transmembrane helix</keyword>
<organism evidence="2 3">
    <name type="scientific">Dactylonectria macrodidyma</name>
    <dbReference type="NCBI Taxonomy" id="307937"/>
    <lineage>
        <taxon>Eukaryota</taxon>
        <taxon>Fungi</taxon>
        <taxon>Dikarya</taxon>
        <taxon>Ascomycota</taxon>
        <taxon>Pezizomycotina</taxon>
        <taxon>Sordariomycetes</taxon>
        <taxon>Hypocreomycetidae</taxon>
        <taxon>Hypocreales</taxon>
        <taxon>Nectriaceae</taxon>
        <taxon>Dactylonectria</taxon>
    </lineage>
</organism>
<reference evidence="2" key="1">
    <citation type="journal article" date="2021" name="Nat. Commun.">
        <title>Genetic determinants of endophytism in the Arabidopsis root mycobiome.</title>
        <authorList>
            <person name="Mesny F."/>
            <person name="Miyauchi S."/>
            <person name="Thiergart T."/>
            <person name="Pickel B."/>
            <person name="Atanasova L."/>
            <person name="Karlsson M."/>
            <person name="Huettel B."/>
            <person name="Barry K.W."/>
            <person name="Haridas S."/>
            <person name="Chen C."/>
            <person name="Bauer D."/>
            <person name="Andreopoulos W."/>
            <person name="Pangilinan J."/>
            <person name="LaButti K."/>
            <person name="Riley R."/>
            <person name="Lipzen A."/>
            <person name="Clum A."/>
            <person name="Drula E."/>
            <person name="Henrissat B."/>
            <person name="Kohler A."/>
            <person name="Grigoriev I.V."/>
            <person name="Martin F.M."/>
            <person name="Hacquard S."/>
        </authorList>
    </citation>
    <scope>NUCLEOTIDE SEQUENCE</scope>
    <source>
        <strain evidence="2">MPI-CAGE-AT-0147</strain>
    </source>
</reference>
<gene>
    <name evidence="2" type="ORF">EDB81DRAFT_401482</name>
</gene>
<evidence type="ECO:0000256" key="1">
    <source>
        <dbReference type="SAM" id="Phobius"/>
    </source>
</evidence>
<dbReference type="EMBL" id="JAGMUV010000005">
    <property type="protein sequence ID" value="KAH7156830.1"/>
    <property type="molecule type" value="Genomic_DNA"/>
</dbReference>
<accession>A0A9P9FAF7</accession>
<sequence>MVKAEVARPQSDLGGISMLAMLAAKASKQSHISQISEWRGDRSSSSFFRWPFMFVCRRTGERNFHGFPFDVFYFPFSFFFFSPLGVSVGSCSLVSFFICRESLISFPGAGFDEGGLRASCLRPNVGHDGALGTKSNQQHRGRSWVAVGSDAIFMMGYWIIDGNSHAVHGICLCLKPSDAAMRGSRTTWCLVSRVSREQGRLFLHDER</sequence>
<evidence type="ECO:0000313" key="3">
    <source>
        <dbReference type="Proteomes" id="UP000738349"/>
    </source>
</evidence>
<dbReference type="AlphaFoldDB" id="A0A9P9FAF7"/>
<dbReference type="Proteomes" id="UP000738349">
    <property type="component" value="Unassembled WGS sequence"/>
</dbReference>
<feature type="transmembrane region" description="Helical" evidence="1">
    <location>
        <begin position="72"/>
        <end position="98"/>
    </location>
</feature>
<keyword evidence="3" id="KW-1185">Reference proteome</keyword>
<comment type="caution">
    <text evidence="2">The sequence shown here is derived from an EMBL/GenBank/DDBJ whole genome shotgun (WGS) entry which is preliminary data.</text>
</comment>
<keyword evidence="1" id="KW-0812">Transmembrane</keyword>
<name>A0A9P9FAF7_9HYPO</name>
<evidence type="ECO:0000313" key="2">
    <source>
        <dbReference type="EMBL" id="KAH7156830.1"/>
    </source>
</evidence>